<evidence type="ECO:0000256" key="2">
    <source>
        <dbReference type="ARBA" id="ARBA00023027"/>
    </source>
</evidence>
<evidence type="ECO:0000313" key="7">
    <source>
        <dbReference type="Proteomes" id="UP000674425"/>
    </source>
</evidence>
<dbReference type="CDD" id="cd05300">
    <property type="entry name" value="2-Hacid_dh_1"/>
    <property type="match status" value="1"/>
</dbReference>
<keyword evidence="1 3" id="KW-0560">Oxidoreductase</keyword>
<comment type="caution">
    <text evidence="6">The sequence shown here is derived from an EMBL/GenBank/DDBJ whole genome shotgun (WGS) entry which is preliminary data.</text>
</comment>
<reference evidence="6 7" key="1">
    <citation type="submission" date="2021-02" db="EMBL/GenBank/DDBJ databases">
        <authorList>
            <person name="Vanwijnsberghe S."/>
        </authorList>
    </citation>
    <scope>NUCLEOTIDE SEQUENCE [LARGE SCALE GENOMIC DNA]</scope>
    <source>
        <strain evidence="6 7">R-69658</strain>
    </source>
</reference>
<dbReference type="SUPFAM" id="SSF52283">
    <property type="entry name" value="Formate/glycerate dehydrogenase catalytic domain-like"/>
    <property type="match status" value="1"/>
</dbReference>
<evidence type="ECO:0000259" key="4">
    <source>
        <dbReference type="Pfam" id="PF00389"/>
    </source>
</evidence>
<name>A0ABM8T2H8_9BURK</name>
<evidence type="ECO:0000256" key="3">
    <source>
        <dbReference type="RuleBase" id="RU003719"/>
    </source>
</evidence>
<dbReference type="InterPro" id="IPR036291">
    <property type="entry name" value="NAD(P)-bd_dom_sf"/>
</dbReference>
<evidence type="ECO:0000256" key="1">
    <source>
        <dbReference type="ARBA" id="ARBA00023002"/>
    </source>
</evidence>
<dbReference type="GO" id="GO:0016618">
    <property type="term" value="F:hydroxypyruvate reductase [NAD(P)H] activity"/>
    <property type="evidence" value="ECO:0007669"/>
    <property type="project" value="UniProtKB-EC"/>
</dbReference>
<comment type="similarity">
    <text evidence="3">Belongs to the D-isomer specific 2-hydroxyacid dehydrogenase family.</text>
</comment>
<dbReference type="InterPro" id="IPR006139">
    <property type="entry name" value="D-isomer_2_OHA_DH_cat_dom"/>
</dbReference>
<dbReference type="PANTHER" id="PTHR43333:SF1">
    <property type="entry name" value="D-ISOMER SPECIFIC 2-HYDROXYACID DEHYDROGENASE NAD-BINDING DOMAIN-CONTAINING PROTEIN"/>
    <property type="match status" value="1"/>
</dbReference>
<dbReference type="EMBL" id="CAJNAU010000122">
    <property type="protein sequence ID" value="CAE6851657.1"/>
    <property type="molecule type" value="Genomic_DNA"/>
</dbReference>
<dbReference type="SUPFAM" id="SSF51735">
    <property type="entry name" value="NAD(P)-binding Rossmann-fold domains"/>
    <property type="match status" value="1"/>
</dbReference>
<dbReference type="PANTHER" id="PTHR43333">
    <property type="entry name" value="2-HACID_DH_C DOMAIN-CONTAINING PROTEIN"/>
    <property type="match status" value="1"/>
</dbReference>
<evidence type="ECO:0000259" key="5">
    <source>
        <dbReference type="Pfam" id="PF02826"/>
    </source>
</evidence>
<dbReference type="EC" id="1.1.1.81" evidence="6"/>
<dbReference type="Pfam" id="PF02826">
    <property type="entry name" value="2-Hacid_dh_C"/>
    <property type="match status" value="1"/>
</dbReference>
<protein>
    <submittedName>
        <fullName evidence="6">Glyoxylate/hydroxypyruvate reductase B</fullName>
        <ecNumber evidence="6">1.1.1.81</ecNumber>
    </submittedName>
</protein>
<organism evidence="6 7">
    <name type="scientific">Paraburkholderia aspalathi</name>
    <dbReference type="NCBI Taxonomy" id="1324617"/>
    <lineage>
        <taxon>Bacteria</taxon>
        <taxon>Pseudomonadati</taxon>
        <taxon>Pseudomonadota</taxon>
        <taxon>Betaproteobacteria</taxon>
        <taxon>Burkholderiales</taxon>
        <taxon>Burkholderiaceae</taxon>
        <taxon>Paraburkholderia</taxon>
    </lineage>
</organism>
<keyword evidence="7" id="KW-1185">Reference proteome</keyword>
<sequence length="313" mass="34039">MLQRVETLDAFRDHVMDADGALMIGVDGHYDQAVAEVVRNAPSRFRWIQNMTAGYDGLSKHGVSPSITVTLSRGSNAISVAEHGFALLLASIRAIPDIARNQSKLRWSHEVLPRLSSLEGRMLCVVGAGAIGVEFARLAKAFRMQTTGIVRRYHPCEHMDFIVETKDRLAAIRSADVLCIAAPLTDETYRLIGRAELEALGSKGYLVNIGRGPIVDSAELNIALREGVIAGAALDVTDPEPLPQSNPLWTAPNLLISPHVAGYGSERSFERLVELVVDNMLRFSKGRALLHPWERDVPAKSLTKGASLSGDSV</sequence>
<proteinExistence type="inferred from homology"/>
<dbReference type="Pfam" id="PF00389">
    <property type="entry name" value="2-Hacid_dh"/>
    <property type="match status" value="1"/>
</dbReference>
<gene>
    <name evidence="6" type="primary">ghrB_5</name>
    <name evidence="6" type="ORF">R69658_07188</name>
</gene>
<dbReference type="Gene3D" id="3.40.50.720">
    <property type="entry name" value="NAD(P)-binding Rossmann-like Domain"/>
    <property type="match status" value="2"/>
</dbReference>
<dbReference type="Proteomes" id="UP000674425">
    <property type="component" value="Unassembled WGS sequence"/>
</dbReference>
<evidence type="ECO:0000313" key="6">
    <source>
        <dbReference type="EMBL" id="CAE6851657.1"/>
    </source>
</evidence>
<dbReference type="InterPro" id="IPR006140">
    <property type="entry name" value="D-isomer_DH_NAD-bd"/>
</dbReference>
<keyword evidence="2" id="KW-0520">NAD</keyword>
<accession>A0ABM8T2H8</accession>
<feature type="domain" description="D-isomer specific 2-hydroxyacid dehydrogenase NAD-binding" evidence="5">
    <location>
        <begin position="85"/>
        <end position="261"/>
    </location>
</feature>
<feature type="domain" description="D-isomer specific 2-hydroxyacid dehydrogenase catalytic" evidence="4">
    <location>
        <begin position="27"/>
        <end position="291"/>
    </location>
</feature>